<proteinExistence type="predicted"/>
<dbReference type="EMBL" id="CP137640">
    <property type="protein sequence ID" value="WVX82220.1"/>
    <property type="molecule type" value="Genomic_DNA"/>
</dbReference>
<sequence length="47" mass="5522">MSQQCFYCANQTEENGVHHVTFHVSNSEREELLCDECYQEWLQGIKG</sequence>
<dbReference type="Proteomes" id="UP001357223">
    <property type="component" value="Chromosome"/>
</dbReference>
<gene>
    <name evidence="1" type="ORF">R4Z09_04245</name>
</gene>
<protein>
    <recommendedName>
        <fullName evidence="3">Small CPxCG-related zinc finger protein</fullName>
    </recommendedName>
</protein>
<evidence type="ECO:0008006" key="3">
    <source>
        <dbReference type="Google" id="ProtNLM"/>
    </source>
</evidence>
<keyword evidence="2" id="KW-1185">Reference proteome</keyword>
<evidence type="ECO:0000313" key="1">
    <source>
        <dbReference type="EMBL" id="WVX82220.1"/>
    </source>
</evidence>
<organism evidence="1 2">
    <name type="scientific">Niallia oryzisoli</name>
    <dbReference type="NCBI Taxonomy" id="1737571"/>
    <lineage>
        <taxon>Bacteria</taxon>
        <taxon>Bacillati</taxon>
        <taxon>Bacillota</taxon>
        <taxon>Bacilli</taxon>
        <taxon>Bacillales</taxon>
        <taxon>Bacillaceae</taxon>
        <taxon>Niallia</taxon>
    </lineage>
</organism>
<accession>A0ABZ2CJY7</accession>
<dbReference type="RefSeq" id="WP_338451124.1">
    <property type="nucleotide sequence ID" value="NZ_CP137640.1"/>
</dbReference>
<name>A0ABZ2CJY7_9BACI</name>
<evidence type="ECO:0000313" key="2">
    <source>
        <dbReference type="Proteomes" id="UP001357223"/>
    </source>
</evidence>
<reference evidence="1 2" key="1">
    <citation type="submission" date="2023-10" db="EMBL/GenBank/DDBJ databases">
        <title>Niallia locisalis sp.nov. isolated from a salt pond sample.</title>
        <authorList>
            <person name="Li X.-J."/>
            <person name="Dong L."/>
        </authorList>
    </citation>
    <scope>NUCLEOTIDE SEQUENCE [LARGE SCALE GENOMIC DNA]</scope>
    <source>
        <strain evidence="1 2">DSM 29761</strain>
    </source>
</reference>